<dbReference type="EMBL" id="JACBZR010000001">
    <property type="protein sequence ID" value="NYI78110.1"/>
    <property type="molecule type" value="Genomic_DNA"/>
</dbReference>
<feature type="compositionally biased region" description="Basic and acidic residues" evidence="1">
    <location>
        <begin position="51"/>
        <end position="69"/>
    </location>
</feature>
<feature type="region of interest" description="Disordered" evidence="1">
    <location>
        <begin position="51"/>
        <end position="109"/>
    </location>
</feature>
<accession>A0A7Z0ISQ4</accession>
<sequence length="109" mass="11532">MFKKPALLTAFGIGYLLGARAGRERYDAIVAKAQGLWQDPRVQEKAQHARVVAEETAETAKHSVQDKMPGHGSSTTSTTSTSSHQTTPSAPTPAASADPVTGTPRGWES</sequence>
<dbReference type="AlphaFoldDB" id="A0A7Z0ISQ4"/>
<reference evidence="2 3" key="1">
    <citation type="submission" date="2020-07" db="EMBL/GenBank/DDBJ databases">
        <title>Sequencing the genomes of 1000 actinobacteria strains.</title>
        <authorList>
            <person name="Klenk H.-P."/>
        </authorList>
    </citation>
    <scope>NUCLEOTIDE SEQUENCE [LARGE SCALE GENOMIC DNA]</scope>
    <source>
        <strain evidence="2 3">DSM 26487</strain>
    </source>
</reference>
<protein>
    <recommendedName>
        <fullName evidence="4">YtxH domain-containing protein</fullName>
    </recommendedName>
</protein>
<proteinExistence type="predicted"/>
<feature type="compositionally biased region" description="Low complexity" evidence="1">
    <location>
        <begin position="73"/>
        <end position="97"/>
    </location>
</feature>
<dbReference type="RefSeq" id="WP_179658510.1">
    <property type="nucleotide sequence ID" value="NZ_JACBZR010000001.1"/>
</dbReference>
<evidence type="ECO:0000313" key="3">
    <source>
        <dbReference type="Proteomes" id="UP000564496"/>
    </source>
</evidence>
<organism evidence="2 3">
    <name type="scientific">Nocardioides panzhihuensis</name>
    <dbReference type="NCBI Taxonomy" id="860243"/>
    <lineage>
        <taxon>Bacteria</taxon>
        <taxon>Bacillati</taxon>
        <taxon>Actinomycetota</taxon>
        <taxon>Actinomycetes</taxon>
        <taxon>Propionibacteriales</taxon>
        <taxon>Nocardioidaceae</taxon>
        <taxon>Nocardioides</taxon>
    </lineage>
</organism>
<evidence type="ECO:0008006" key="4">
    <source>
        <dbReference type="Google" id="ProtNLM"/>
    </source>
</evidence>
<keyword evidence="3" id="KW-1185">Reference proteome</keyword>
<dbReference type="Proteomes" id="UP000564496">
    <property type="component" value="Unassembled WGS sequence"/>
</dbReference>
<name>A0A7Z0ISQ4_9ACTN</name>
<gene>
    <name evidence="2" type="ORF">BJ988_002758</name>
</gene>
<evidence type="ECO:0000313" key="2">
    <source>
        <dbReference type="EMBL" id="NYI78110.1"/>
    </source>
</evidence>
<evidence type="ECO:0000256" key="1">
    <source>
        <dbReference type="SAM" id="MobiDB-lite"/>
    </source>
</evidence>
<comment type="caution">
    <text evidence="2">The sequence shown here is derived from an EMBL/GenBank/DDBJ whole genome shotgun (WGS) entry which is preliminary data.</text>
</comment>